<evidence type="ECO:0000256" key="7">
    <source>
        <dbReference type="ARBA" id="ARBA00022801"/>
    </source>
</evidence>
<dbReference type="GO" id="GO:0071555">
    <property type="term" value="P:cell wall organization"/>
    <property type="evidence" value="ECO:0007669"/>
    <property type="project" value="UniProtKB-KW"/>
</dbReference>
<keyword evidence="9 14" id="KW-0472">Membrane</keyword>
<evidence type="ECO:0000256" key="3">
    <source>
        <dbReference type="ARBA" id="ARBA00012374"/>
    </source>
</evidence>
<evidence type="ECO:0000256" key="5">
    <source>
        <dbReference type="ARBA" id="ARBA00022475"/>
    </source>
</evidence>
<protein>
    <recommendedName>
        <fullName evidence="4 14">Undecaprenyl-diphosphatase</fullName>
        <ecNumber evidence="3 14">3.6.1.27</ecNumber>
    </recommendedName>
    <alternativeName>
        <fullName evidence="12 14">Bacitracin resistance protein</fullName>
    </alternativeName>
    <alternativeName>
        <fullName evidence="11 14">Undecaprenyl pyrophosphate phosphatase</fullName>
    </alternativeName>
</protein>
<dbReference type="Proteomes" id="UP000231542">
    <property type="component" value="Unassembled WGS sequence"/>
</dbReference>
<dbReference type="InterPro" id="IPR003824">
    <property type="entry name" value="UppP"/>
</dbReference>
<feature type="transmembrane region" description="Helical" evidence="14">
    <location>
        <begin position="115"/>
        <end position="132"/>
    </location>
</feature>
<dbReference type="GO" id="GO:0050380">
    <property type="term" value="F:undecaprenyl-diphosphatase activity"/>
    <property type="evidence" value="ECO:0007669"/>
    <property type="project" value="UniProtKB-UniRule"/>
</dbReference>
<organism evidence="15 16">
    <name type="scientific">Candidatus Kerfeldbacteria bacterium CG08_land_8_20_14_0_20_40_16</name>
    <dbReference type="NCBI Taxonomy" id="2014244"/>
    <lineage>
        <taxon>Bacteria</taxon>
        <taxon>Candidatus Kerfeldiibacteriota</taxon>
    </lineage>
</organism>
<keyword evidence="14" id="KW-0961">Cell wall biogenesis/degradation</keyword>
<evidence type="ECO:0000256" key="8">
    <source>
        <dbReference type="ARBA" id="ARBA00022989"/>
    </source>
</evidence>
<evidence type="ECO:0000313" key="16">
    <source>
        <dbReference type="Proteomes" id="UP000231542"/>
    </source>
</evidence>
<dbReference type="PANTHER" id="PTHR30622">
    <property type="entry name" value="UNDECAPRENYL-DIPHOSPHATASE"/>
    <property type="match status" value="1"/>
</dbReference>
<dbReference type="GO" id="GO:0008360">
    <property type="term" value="P:regulation of cell shape"/>
    <property type="evidence" value="ECO:0007669"/>
    <property type="project" value="UniProtKB-KW"/>
</dbReference>
<feature type="transmembrane region" description="Helical" evidence="14">
    <location>
        <begin position="184"/>
        <end position="202"/>
    </location>
</feature>
<keyword evidence="7 14" id="KW-0378">Hydrolase</keyword>
<dbReference type="GO" id="GO:0005886">
    <property type="term" value="C:plasma membrane"/>
    <property type="evidence" value="ECO:0007669"/>
    <property type="project" value="UniProtKB-SubCell"/>
</dbReference>
<comment type="similarity">
    <text evidence="2 14">Belongs to the UppP family.</text>
</comment>
<dbReference type="GO" id="GO:0009252">
    <property type="term" value="P:peptidoglycan biosynthetic process"/>
    <property type="evidence" value="ECO:0007669"/>
    <property type="project" value="UniProtKB-KW"/>
</dbReference>
<feature type="transmembrane region" description="Helical" evidence="14">
    <location>
        <begin position="7"/>
        <end position="34"/>
    </location>
</feature>
<comment type="caution">
    <text evidence="15">The sequence shown here is derived from an EMBL/GenBank/DDBJ whole genome shotgun (WGS) entry which is preliminary data.</text>
</comment>
<name>A0A2H0YWH5_9BACT</name>
<comment type="subcellular location">
    <subcellularLocation>
        <location evidence="1 14">Cell membrane</location>
        <topology evidence="1 14">Multi-pass membrane protein</topology>
    </subcellularLocation>
</comment>
<dbReference type="EMBL" id="PEXU01000015">
    <property type="protein sequence ID" value="PIS42844.1"/>
    <property type="molecule type" value="Genomic_DNA"/>
</dbReference>
<evidence type="ECO:0000256" key="14">
    <source>
        <dbReference type="HAMAP-Rule" id="MF_01006"/>
    </source>
</evidence>
<feature type="transmembrane region" description="Helical" evidence="14">
    <location>
        <begin position="214"/>
        <end position="235"/>
    </location>
</feature>
<keyword evidence="8 14" id="KW-1133">Transmembrane helix</keyword>
<keyword evidence="5 14" id="KW-1003">Cell membrane</keyword>
<dbReference type="GO" id="GO:0046677">
    <property type="term" value="P:response to antibiotic"/>
    <property type="evidence" value="ECO:0007669"/>
    <property type="project" value="UniProtKB-UniRule"/>
</dbReference>
<dbReference type="HAMAP" id="MF_01006">
    <property type="entry name" value="Undec_diphosphatase"/>
    <property type="match status" value="1"/>
</dbReference>
<accession>A0A2H0YWH5</accession>
<evidence type="ECO:0000256" key="13">
    <source>
        <dbReference type="ARBA" id="ARBA00047594"/>
    </source>
</evidence>
<sequence length="264" mass="29059">MNIIQSVILGLAQGLGEFLPISSSGHLVILPWFFNFKDPGLGFDVALHWGTLVAVLAYFWKDWIRMVKALFIKSQNGSVKQDRKMLGLIVVASVPGAIFGYLLDDWAETSFRAPLLIAATLVIMGLVLGWSDKVGRKKRSLAEIGLWDSILIGISQAIAIVPGISRSGATISMALFRNINREAAARFSFLLSTPIIFGAGLIKVPELLHEGISASVVIGALVAAFLGFLSIKYLLRYIQTKNYFPFVWYRIALALVIVVVYFLR</sequence>
<evidence type="ECO:0000256" key="1">
    <source>
        <dbReference type="ARBA" id="ARBA00004651"/>
    </source>
</evidence>
<evidence type="ECO:0000256" key="12">
    <source>
        <dbReference type="ARBA" id="ARBA00032932"/>
    </source>
</evidence>
<keyword evidence="10 14" id="KW-0046">Antibiotic resistance</keyword>
<dbReference type="NCBIfam" id="TIGR00753">
    <property type="entry name" value="undec_PP_bacA"/>
    <property type="match status" value="1"/>
</dbReference>
<comment type="function">
    <text evidence="14">Catalyzes the dephosphorylation of undecaprenyl diphosphate (UPP). Confers resistance to bacitracin.</text>
</comment>
<comment type="catalytic activity">
    <reaction evidence="13 14">
        <text>di-trans,octa-cis-undecaprenyl diphosphate + H2O = di-trans,octa-cis-undecaprenyl phosphate + phosphate + H(+)</text>
        <dbReference type="Rhea" id="RHEA:28094"/>
        <dbReference type="ChEBI" id="CHEBI:15377"/>
        <dbReference type="ChEBI" id="CHEBI:15378"/>
        <dbReference type="ChEBI" id="CHEBI:43474"/>
        <dbReference type="ChEBI" id="CHEBI:58405"/>
        <dbReference type="ChEBI" id="CHEBI:60392"/>
        <dbReference type="EC" id="3.6.1.27"/>
    </reaction>
</comment>
<comment type="miscellaneous">
    <text evidence="14">Bacitracin is thought to be involved in the inhibition of peptidoglycan synthesis by sequestering undecaprenyl diphosphate, thereby reducing the pool of lipid carrier available.</text>
</comment>
<evidence type="ECO:0000256" key="6">
    <source>
        <dbReference type="ARBA" id="ARBA00022692"/>
    </source>
</evidence>
<dbReference type="PANTHER" id="PTHR30622:SF4">
    <property type="entry name" value="UNDECAPRENYL-DIPHOSPHATASE"/>
    <property type="match status" value="1"/>
</dbReference>
<evidence type="ECO:0000256" key="4">
    <source>
        <dbReference type="ARBA" id="ARBA00021581"/>
    </source>
</evidence>
<evidence type="ECO:0000256" key="2">
    <source>
        <dbReference type="ARBA" id="ARBA00010621"/>
    </source>
</evidence>
<feature type="transmembrane region" description="Helical" evidence="14">
    <location>
        <begin position="85"/>
        <end position="103"/>
    </location>
</feature>
<keyword evidence="6 14" id="KW-0812">Transmembrane</keyword>
<evidence type="ECO:0000313" key="15">
    <source>
        <dbReference type="EMBL" id="PIS42844.1"/>
    </source>
</evidence>
<dbReference type="AlphaFoldDB" id="A0A2H0YWH5"/>
<proteinExistence type="inferred from homology"/>
<evidence type="ECO:0000256" key="11">
    <source>
        <dbReference type="ARBA" id="ARBA00032707"/>
    </source>
</evidence>
<reference evidence="15 16" key="1">
    <citation type="submission" date="2017-09" db="EMBL/GenBank/DDBJ databases">
        <title>Depth-based differentiation of microbial function through sediment-hosted aquifers and enrichment of novel symbionts in the deep terrestrial subsurface.</title>
        <authorList>
            <person name="Probst A.J."/>
            <person name="Ladd B."/>
            <person name="Jarett J.K."/>
            <person name="Geller-Mcgrath D.E."/>
            <person name="Sieber C.M."/>
            <person name="Emerson J.B."/>
            <person name="Anantharaman K."/>
            <person name="Thomas B.C."/>
            <person name="Malmstrom R."/>
            <person name="Stieglmeier M."/>
            <person name="Klingl A."/>
            <person name="Woyke T."/>
            <person name="Ryan C.M."/>
            <person name="Banfield J.F."/>
        </authorList>
    </citation>
    <scope>NUCLEOTIDE SEQUENCE [LARGE SCALE GENOMIC DNA]</scope>
    <source>
        <strain evidence="15">CG08_land_8_20_14_0_20_40_16</strain>
    </source>
</reference>
<dbReference type="Pfam" id="PF02673">
    <property type="entry name" value="BacA"/>
    <property type="match status" value="1"/>
</dbReference>
<gene>
    <name evidence="14 15" type="primary">uppP</name>
    <name evidence="15" type="ORF">COT24_01315</name>
</gene>
<evidence type="ECO:0000256" key="9">
    <source>
        <dbReference type="ARBA" id="ARBA00023136"/>
    </source>
</evidence>
<feature type="transmembrane region" description="Helical" evidence="14">
    <location>
        <begin position="46"/>
        <end position="64"/>
    </location>
</feature>
<keyword evidence="14" id="KW-0133">Cell shape</keyword>
<dbReference type="EC" id="3.6.1.27" evidence="3 14"/>
<feature type="transmembrane region" description="Helical" evidence="14">
    <location>
        <begin position="247"/>
        <end position="263"/>
    </location>
</feature>
<evidence type="ECO:0000256" key="10">
    <source>
        <dbReference type="ARBA" id="ARBA00023251"/>
    </source>
</evidence>
<keyword evidence="14" id="KW-0573">Peptidoglycan synthesis</keyword>